<dbReference type="EMBL" id="JAKVPY010000022">
    <property type="protein sequence ID" value="MCH4564704.1"/>
    <property type="molecule type" value="Genomic_DNA"/>
</dbReference>
<feature type="domain" description="Co-chaperone DjlA N-terminal" evidence="2">
    <location>
        <begin position="507"/>
        <end position="557"/>
    </location>
</feature>
<dbReference type="InterPro" id="IPR028932">
    <property type="entry name" value="TerB-C"/>
</dbReference>
<evidence type="ECO:0000259" key="3">
    <source>
        <dbReference type="Pfam" id="PF13208"/>
    </source>
</evidence>
<dbReference type="RefSeq" id="WP_240569315.1">
    <property type="nucleotide sequence ID" value="NZ_JAKVPY010000022.1"/>
</dbReference>
<evidence type="ECO:0000313" key="6">
    <source>
        <dbReference type="Proteomes" id="UP001202117"/>
    </source>
</evidence>
<dbReference type="InterPro" id="IPR007791">
    <property type="entry name" value="DjlA_N"/>
</dbReference>
<feature type="domain" description="TerB N-terminal" evidence="3">
    <location>
        <begin position="33"/>
        <end position="237"/>
    </location>
</feature>
<feature type="compositionally biased region" description="Basic and acidic residues" evidence="1">
    <location>
        <begin position="629"/>
        <end position="646"/>
    </location>
</feature>
<dbReference type="InterPro" id="IPR029024">
    <property type="entry name" value="TerB-like"/>
</dbReference>
<protein>
    <submittedName>
        <fullName evidence="5">TerB N-terminal domain-containing protein</fullName>
    </submittedName>
</protein>
<dbReference type="SUPFAM" id="SSF158682">
    <property type="entry name" value="TerB-like"/>
    <property type="match status" value="1"/>
</dbReference>
<dbReference type="InterPro" id="IPR025266">
    <property type="entry name" value="TerB_N"/>
</dbReference>
<feature type="region of interest" description="Disordered" evidence="1">
    <location>
        <begin position="625"/>
        <end position="667"/>
    </location>
</feature>
<reference evidence="5 6" key="1">
    <citation type="submission" date="2022-02" db="EMBL/GenBank/DDBJ databases">
        <title>Halomonas fukangensis sp. nov., a halophilic bacterium isolated from a bulk soil of Kalidium foliatum at Fukang.</title>
        <authorList>
            <person name="Huang Y."/>
        </authorList>
    </citation>
    <scope>NUCLEOTIDE SEQUENCE [LARGE SCALE GENOMIC DNA]</scope>
    <source>
        <strain evidence="5 6">EGI 63088</strain>
    </source>
</reference>
<dbReference type="PROSITE" id="PS51257">
    <property type="entry name" value="PROKAR_LIPOPROTEIN"/>
    <property type="match status" value="1"/>
</dbReference>
<dbReference type="CDD" id="cd07177">
    <property type="entry name" value="terB_like"/>
    <property type="match status" value="1"/>
</dbReference>
<gene>
    <name evidence="5" type="ORF">MKP05_16505</name>
</gene>
<evidence type="ECO:0000259" key="4">
    <source>
        <dbReference type="Pfam" id="PF15615"/>
    </source>
</evidence>
<organism evidence="5 6">
    <name type="scientific">Halomonas flagellata</name>
    <dbReference type="NCBI Taxonomy" id="2920385"/>
    <lineage>
        <taxon>Bacteria</taxon>
        <taxon>Pseudomonadati</taxon>
        <taxon>Pseudomonadota</taxon>
        <taxon>Gammaproteobacteria</taxon>
        <taxon>Oceanospirillales</taxon>
        <taxon>Halomonadaceae</taxon>
        <taxon>Halomonas</taxon>
    </lineage>
</organism>
<feature type="domain" description="TerB-C" evidence="4">
    <location>
        <begin position="593"/>
        <end position="740"/>
    </location>
</feature>
<name>A0ABS9RY26_9GAMM</name>
<evidence type="ECO:0000259" key="2">
    <source>
        <dbReference type="Pfam" id="PF05099"/>
    </source>
</evidence>
<sequence length="742" mass="81631">MPRFTIEVRYGQHDEDDDHLPNANVTAQSCWVPAGTSRTVCGVTITRGRIFMGSGLAAGNGFSVEPALVNPDLTVDSGRTDLQDFELGYWPQYHRIGPQARAGYLQYLATDRDDPEAPMGFVFLYFYGLERRLLVDAIDPGFDEAEYRDLIAEIERLLTVYDHSRSFRGYANGLLDFLRIRGVSLDQPGEPPVVNEYAPHVPLSLQVDLGIFSINQRPITAEWAYAWIMQDPQFQFRQRKVAERCTGELRELFRALYRERHGDGIVVKPNKTMIKAEYHPASPGLRHVSEPLELPNISILKGPTKKLATLIDTCCEQLASYSRFIGRSPERKESLEALSLLPAELAALRKSDDVAVLESTLRQRLDGQAFCRVPFSELTLDEAFSSASKPSAKSMRGLTSFLEQSGIGLEPDVRYTGAVPDLEGDCILFAVQGASELPPSEDFEHAAVVMRLAGFVLYGQADSLTDRHTAVIDDFLGGFSSLTSLETQHLKAYFFWEMGRKSTLAGMRKRVDGMSHEDRTELEQVLVRLASADGVVDTHELKKLRRTASLLGRDPEALYSQIHSAMAEPTLVRPASVNATGFRIPAPPAEPDPASSKRKPLDAEAIQHKRQETEHISDVLHGIFGEQASPREGDRTAAPRGEKPQEILDGASEAPAEEDSTTAGHMGGLDAAHLSLLVAIAQQADGLPRGEAEAMAAELKLMLAGALDRINEAAFELTDAPVIEEAGGALVVDNEILEEMRG</sequence>
<dbReference type="Pfam" id="PF15615">
    <property type="entry name" value="TerB_C"/>
    <property type="match status" value="1"/>
</dbReference>
<evidence type="ECO:0000313" key="5">
    <source>
        <dbReference type="EMBL" id="MCH4564704.1"/>
    </source>
</evidence>
<accession>A0ABS9RY26</accession>
<keyword evidence="6" id="KW-1185">Reference proteome</keyword>
<feature type="region of interest" description="Disordered" evidence="1">
    <location>
        <begin position="582"/>
        <end position="605"/>
    </location>
</feature>
<dbReference type="Pfam" id="PF05099">
    <property type="entry name" value="TerB"/>
    <property type="match status" value="1"/>
</dbReference>
<dbReference type="Pfam" id="PF13208">
    <property type="entry name" value="TerB_N"/>
    <property type="match status" value="1"/>
</dbReference>
<dbReference type="Gene3D" id="1.10.3680.10">
    <property type="entry name" value="TerB-like"/>
    <property type="match status" value="1"/>
</dbReference>
<comment type="caution">
    <text evidence="5">The sequence shown here is derived from an EMBL/GenBank/DDBJ whole genome shotgun (WGS) entry which is preliminary data.</text>
</comment>
<proteinExistence type="predicted"/>
<evidence type="ECO:0000256" key="1">
    <source>
        <dbReference type="SAM" id="MobiDB-lite"/>
    </source>
</evidence>
<dbReference type="Proteomes" id="UP001202117">
    <property type="component" value="Unassembled WGS sequence"/>
</dbReference>